<dbReference type="AlphaFoldDB" id="L7W6U3"/>
<evidence type="ECO:0000313" key="2">
    <source>
        <dbReference type="Proteomes" id="UP000011173"/>
    </source>
</evidence>
<evidence type="ECO:0000313" key="1">
    <source>
        <dbReference type="EMBL" id="AGC75824.1"/>
    </source>
</evidence>
<accession>L7W6U3</accession>
<dbReference type="HOGENOM" id="CLU_3293233_0_0_10"/>
<dbReference type="KEGG" id="ndo:DDD_0697"/>
<name>L7W6U3_NONDD</name>
<protein>
    <submittedName>
        <fullName evidence="1">Uncharacterized protein</fullName>
    </submittedName>
</protein>
<dbReference type="STRING" id="592029.DDD_0697"/>
<dbReference type="Proteomes" id="UP000011173">
    <property type="component" value="Chromosome"/>
</dbReference>
<reference evidence="1 2" key="1">
    <citation type="journal article" date="2013" name="Genome Biol. Evol.">
        <title>Genomic makeup of the marine flavobacterium Nonlabens (Donghaeana) dokdonensis DSW-6 and identification of a novel class of rhodopsins.</title>
        <authorList>
            <person name="Kwon S.K."/>
            <person name="Kim B.K."/>
            <person name="Song J.Y."/>
            <person name="Kwak M.J."/>
            <person name="Lee C.H."/>
            <person name="Yoon J.H."/>
            <person name="Oh T.K."/>
            <person name="Kim J.F."/>
        </authorList>
    </citation>
    <scope>NUCLEOTIDE SEQUENCE [LARGE SCALE GENOMIC DNA]</scope>
    <source>
        <strain evidence="2">DSM 17205 / KCTC 12402 / DSW-6</strain>
    </source>
</reference>
<organism evidence="1 2">
    <name type="scientific">Nonlabens dokdonensis (strain DSM 17205 / KCTC 12402 / DSW-6)</name>
    <name type="common">Donghaeana dokdonensis</name>
    <dbReference type="NCBI Taxonomy" id="592029"/>
    <lineage>
        <taxon>Bacteria</taxon>
        <taxon>Pseudomonadati</taxon>
        <taxon>Bacteroidota</taxon>
        <taxon>Flavobacteriia</taxon>
        <taxon>Flavobacteriales</taxon>
        <taxon>Flavobacteriaceae</taxon>
        <taxon>Nonlabens</taxon>
    </lineage>
</organism>
<proteinExistence type="predicted"/>
<dbReference type="PATRIC" id="fig|592029.3.peg.691"/>
<dbReference type="EMBL" id="CP001397">
    <property type="protein sequence ID" value="AGC75824.1"/>
    <property type="molecule type" value="Genomic_DNA"/>
</dbReference>
<sequence>MEGLPLFRKGLWDNTTDTREYDTIDTRETSIGIVITIYVK</sequence>
<gene>
    <name evidence="1" type="ordered locus">DDD_0697</name>
</gene>